<evidence type="ECO:0000313" key="4">
    <source>
        <dbReference type="Proteomes" id="UP000253606"/>
    </source>
</evidence>
<sequence length="467" mass="52124">MLIILMAWMTVNAAALGGESKRDVSTERSLYDLKVSPNHHFLIHPDGTPFFYLGDTAWELFHRLTLEESERYLEDRRSKDFNVIQAVVLAEPDGLNVPNADGERPLIDNDPTKPNEAYFNHVDAVVDMAAKKGLYIGMLPTWGDKVVKAWGTGPVIFNADNARAYGRYLGSRYQDRWNIIWTLGGDRDPAGHEQVFRAMAEGLREGDGGRHLMTYHPPGERSSSEWFDRDDWLDFNMEQSGHGHKDGANYKMIEADYALTPLKPVIDGEPRYEDHPVAWKPEQFGWFDDYDVRQAAYWAVFAGAAGHTYGCNDIWQFKTPTREPISLARGEWTSSLNLRGAGQMRYLRGLLESRPYLSRVPDQSLLSAPQSDGADHMQATRGDGYALVYFPSGKPASIALDGIAKGPVRAAWYDPRTGAAHEIAVMDGIGHRTFTPPGLPGRGNDWVLVLDAVAKHFGALGESTAQK</sequence>
<gene>
    <name evidence="3" type="ORF">ACPOL_4641</name>
</gene>
<dbReference type="AlphaFoldDB" id="A0A2Z5G400"/>
<dbReference type="KEGG" id="abas:ACPOL_4641"/>
<evidence type="ECO:0000313" key="3">
    <source>
        <dbReference type="EMBL" id="AXC13913.1"/>
    </source>
</evidence>
<dbReference type="PANTHER" id="PTHR37836">
    <property type="entry name" value="LMO1036 PROTEIN"/>
    <property type="match status" value="1"/>
</dbReference>
<dbReference type="Gene3D" id="3.20.20.80">
    <property type="entry name" value="Glycosidases"/>
    <property type="match status" value="1"/>
</dbReference>
<name>A0A2Z5G400_9BACT</name>
<dbReference type="Pfam" id="PF12904">
    <property type="entry name" value="Collagen_bind_2"/>
    <property type="match status" value="1"/>
</dbReference>
<evidence type="ECO:0008006" key="5">
    <source>
        <dbReference type="Google" id="ProtNLM"/>
    </source>
</evidence>
<dbReference type="PANTHER" id="PTHR37836:SF3">
    <property type="entry name" value="ENDOGLUCANASE"/>
    <property type="match status" value="1"/>
</dbReference>
<organism evidence="3 4">
    <name type="scientific">Acidisarcina polymorpha</name>
    <dbReference type="NCBI Taxonomy" id="2211140"/>
    <lineage>
        <taxon>Bacteria</taxon>
        <taxon>Pseudomonadati</taxon>
        <taxon>Acidobacteriota</taxon>
        <taxon>Terriglobia</taxon>
        <taxon>Terriglobales</taxon>
        <taxon>Acidobacteriaceae</taxon>
        <taxon>Acidisarcina</taxon>
    </lineage>
</organism>
<feature type="domain" description="Apiosidase-like catalytic" evidence="2">
    <location>
        <begin position="36"/>
        <end position="357"/>
    </location>
</feature>
<evidence type="ECO:0000259" key="2">
    <source>
        <dbReference type="Pfam" id="PF13204"/>
    </source>
</evidence>
<dbReference type="InterPro" id="IPR017853">
    <property type="entry name" value="GH"/>
</dbReference>
<reference evidence="3 4" key="1">
    <citation type="journal article" date="2018" name="Front. Microbiol.">
        <title>Hydrolytic Capabilities as a Key to Environmental Success: Chitinolytic and Cellulolytic Acidobacteria From Acidic Sub-arctic Soils and Boreal Peatlands.</title>
        <authorList>
            <person name="Belova S.E."/>
            <person name="Ravin N.V."/>
            <person name="Pankratov T.A."/>
            <person name="Rakitin A.L."/>
            <person name="Ivanova A.A."/>
            <person name="Beletsky A.V."/>
            <person name="Mardanov A.V."/>
            <person name="Sinninghe Damste J.S."/>
            <person name="Dedysh S.N."/>
        </authorList>
    </citation>
    <scope>NUCLEOTIDE SEQUENCE [LARGE SCALE GENOMIC DNA]</scope>
    <source>
        <strain evidence="3 4">SBC82</strain>
    </source>
</reference>
<accession>A0A2Z5G400</accession>
<dbReference type="EMBL" id="CP030840">
    <property type="protein sequence ID" value="AXC13913.1"/>
    <property type="molecule type" value="Genomic_DNA"/>
</dbReference>
<dbReference type="InterPro" id="IPR024749">
    <property type="entry name" value="Collagen-bd_put"/>
</dbReference>
<evidence type="ECO:0000259" key="1">
    <source>
        <dbReference type="Pfam" id="PF12904"/>
    </source>
</evidence>
<dbReference type="InterPro" id="IPR025277">
    <property type="entry name" value="Apiosidase-like_cat_dom"/>
</dbReference>
<protein>
    <recommendedName>
        <fullName evidence="5">DUF4038 domain-containing protein</fullName>
    </recommendedName>
</protein>
<dbReference type="Pfam" id="PF13204">
    <property type="entry name" value="Apiosidase"/>
    <property type="match status" value="1"/>
</dbReference>
<dbReference type="Proteomes" id="UP000253606">
    <property type="component" value="Chromosome"/>
</dbReference>
<keyword evidence="4" id="KW-1185">Reference proteome</keyword>
<proteinExistence type="predicted"/>
<dbReference type="SUPFAM" id="SSF51445">
    <property type="entry name" value="(Trans)glycosidases"/>
    <property type="match status" value="1"/>
</dbReference>
<feature type="domain" description="Putative collagen-binding" evidence="1">
    <location>
        <begin position="360"/>
        <end position="451"/>
    </location>
</feature>